<evidence type="ECO:0000259" key="4">
    <source>
        <dbReference type="PROSITE" id="PS51891"/>
    </source>
</evidence>
<dbReference type="EMBL" id="JAQHRD010000005">
    <property type="protein sequence ID" value="KAJ6441156.1"/>
    <property type="molecule type" value="Genomic_DNA"/>
</dbReference>
<dbReference type="Pfam" id="PF04828">
    <property type="entry name" value="GFA"/>
    <property type="match status" value="1"/>
</dbReference>
<keyword evidence="6" id="KW-1185">Reference proteome</keyword>
<gene>
    <name evidence="5" type="ORF">O9K51_06951</name>
</gene>
<evidence type="ECO:0000256" key="3">
    <source>
        <dbReference type="ARBA" id="ARBA00022833"/>
    </source>
</evidence>
<dbReference type="InterPro" id="IPR052355">
    <property type="entry name" value="CENP-V-like"/>
</dbReference>
<evidence type="ECO:0000256" key="1">
    <source>
        <dbReference type="ARBA" id="ARBA00005495"/>
    </source>
</evidence>
<dbReference type="GO" id="GO:0016846">
    <property type="term" value="F:carbon-sulfur lyase activity"/>
    <property type="evidence" value="ECO:0007669"/>
    <property type="project" value="InterPro"/>
</dbReference>
<evidence type="ECO:0000313" key="6">
    <source>
        <dbReference type="Proteomes" id="UP001163105"/>
    </source>
</evidence>
<comment type="caution">
    <text evidence="5">The sequence shown here is derived from an EMBL/GenBank/DDBJ whole genome shotgun (WGS) entry which is preliminary data.</text>
</comment>
<reference evidence="5" key="1">
    <citation type="submission" date="2023-01" db="EMBL/GenBank/DDBJ databases">
        <title>The growth and conidiation of Purpureocillium lavendulum are regulated by nitrogen source and histone H3K14 acetylation.</title>
        <authorList>
            <person name="Tang P."/>
            <person name="Han J."/>
            <person name="Zhang C."/>
            <person name="Tang P."/>
            <person name="Qi F."/>
            <person name="Zhang K."/>
            <person name="Liang L."/>
        </authorList>
    </citation>
    <scope>NUCLEOTIDE SEQUENCE</scope>
    <source>
        <strain evidence="5">YMF1.00683</strain>
    </source>
</reference>
<dbReference type="InterPro" id="IPR006913">
    <property type="entry name" value="CENP-V/GFA"/>
</dbReference>
<organism evidence="5 6">
    <name type="scientific">Purpureocillium lavendulum</name>
    <dbReference type="NCBI Taxonomy" id="1247861"/>
    <lineage>
        <taxon>Eukaryota</taxon>
        <taxon>Fungi</taxon>
        <taxon>Dikarya</taxon>
        <taxon>Ascomycota</taxon>
        <taxon>Pezizomycotina</taxon>
        <taxon>Sordariomycetes</taxon>
        <taxon>Hypocreomycetidae</taxon>
        <taxon>Hypocreales</taxon>
        <taxon>Ophiocordycipitaceae</taxon>
        <taxon>Purpureocillium</taxon>
    </lineage>
</organism>
<keyword evidence="3" id="KW-0862">Zinc</keyword>
<dbReference type="Proteomes" id="UP001163105">
    <property type="component" value="Unassembled WGS sequence"/>
</dbReference>
<keyword evidence="2" id="KW-0479">Metal-binding</keyword>
<dbReference type="Gene3D" id="2.170.150.70">
    <property type="match status" value="2"/>
</dbReference>
<dbReference type="AlphaFoldDB" id="A0AB34FR60"/>
<evidence type="ECO:0000313" key="5">
    <source>
        <dbReference type="EMBL" id="KAJ6441156.1"/>
    </source>
</evidence>
<dbReference type="SUPFAM" id="SSF51316">
    <property type="entry name" value="Mss4-like"/>
    <property type="match status" value="2"/>
</dbReference>
<feature type="domain" description="CENP-V/GFA" evidence="4">
    <location>
        <begin position="19"/>
        <end position="128"/>
    </location>
</feature>
<name>A0AB34FR60_9HYPO</name>
<sequence length="343" mass="37256">MAATTSDAAANPPPPLRTYRGNCHCGAYVYEARLPEIRSVFECNCSICRKKGYLWVFPGEGDFSVVKGGDDALTGYTFGPGKLTHKFCPTCATPLMAHFPDGPPGKRRALNVSPRCISERRTGGNGWTLTAGGRQVRAMQGVTTSELERKPFNGAALGDPYVPPPYKGPTPEAVEGQRLYTGTCHCGRVGVALASKPLDATFDELMVECNCSVCERNGYRWIYPETERVVLHAAAAAADDDHGDNQDDKQDDADAIGRYSFARGIISKTFCRTCGVPLTNERRALSPADEAALPERTARFYAYAKTHHPVNLRAFWPAVDLAALPAPTRNDGANKIEPPYVNP</sequence>
<feature type="domain" description="CENP-V/GFA" evidence="4">
    <location>
        <begin position="180"/>
        <end position="317"/>
    </location>
</feature>
<protein>
    <submittedName>
        <fullName evidence="5">Glutathione-dependent formaldehyde-activating enzyme</fullName>
    </submittedName>
</protein>
<dbReference type="PANTHER" id="PTHR28620:SF1">
    <property type="entry name" value="CENP-V_GFA DOMAIN-CONTAINING PROTEIN"/>
    <property type="match status" value="1"/>
</dbReference>
<proteinExistence type="inferred from homology"/>
<comment type="similarity">
    <text evidence="1">Belongs to the Gfa family.</text>
</comment>
<dbReference type="PANTHER" id="PTHR28620">
    <property type="entry name" value="CENTROMERE PROTEIN V"/>
    <property type="match status" value="1"/>
</dbReference>
<dbReference type="InterPro" id="IPR011057">
    <property type="entry name" value="Mss4-like_sf"/>
</dbReference>
<dbReference type="GO" id="GO:0046872">
    <property type="term" value="F:metal ion binding"/>
    <property type="evidence" value="ECO:0007669"/>
    <property type="project" value="UniProtKB-KW"/>
</dbReference>
<dbReference type="PROSITE" id="PS51891">
    <property type="entry name" value="CENP_V_GFA"/>
    <property type="match status" value="2"/>
</dbReference>
<accession>A0AB34FR60</accession>
<evidence type="ECO:0000256" key="2">
    <source>
        <dbReference type="ARBA" id="ARBA00022723"/>
    </source>
</evidence>